<reference evidence="1 2" key="1">
    <citation type="submission" date="2005-09" db="EMBL/GenBank/DDBJ databases">
        <authorList>
            <person name="Mural R.J."/>
            <person name="Li P.W."/>
            <person name="Adams M.D."/>
            <person name="Amanatides P.G."/>
            <person name="Baden-Tillson H."/>
            <person name="Barnstead M."/>
            <person name="Chin S.H."/>
            <person name="Dew I."/>
            <person name="Evans C.A."/>
            <person name="Ferriera S."/>
            <person name="Flanigan M."/>
            <person name="Fosler C."/>
            <person name="Glodek A."/>
            <person name="Gu Z."/>
            <person name="Holt R.A."/>
            <person name="Jennings D."/>
            <person name="Kraft C.L."/>
            <person name="Lu F."/>
            <person name="Nguyen T."/>
            <person name="Nusskern D.R."/>
            <person name="Pfannkoch C.M."/>
            <person name="Sitter C."/>
            <person name="Sutton G.G."/>
            <person name="Venter J.C."/>
            <person name="Wang Z."/>
            <person name="Woodage T."/>
            <person name="Zheng X.H."/>
            <person name="Zhong F."/>
        </authorList>
    </citation>
    <scope>NUCLEOTIDE SEQUENCE [LARGE SCALE GENOMIC DNA]</scope>
    <source>
        <strain>BN</strain>
        <strain evidence="2">Sprague-Dawley</strain>
    </source>
</reference>
<evidence type="ECO:0000313" key="1">
    <source>
        <dbReference type="EMBL" id="EDL99077.1"/>
    </source>
</evidence>
<feature type="non-terminal residue" evidence="1">
    <location>
        <position position="36"/>
    </location>
</feature>
<gene>
    <name evidence="1" type="ORF">rCG_22384</name>
</gene>
<organism evidence="1 2">
    <name type="scientific">Rattus norvegicus</name>
    <name type="common">Rat</name>
    <dbReference type="NCBI Taxonomy" id="10116"/>
    <lineage>
        <taxon>Eukaryota</taxon>
        <taxon>Metazoa</taxon>
        <taxon>Chordata</taxon>
        <taxon>Craniata</taxon>
        <taxon>Vertebrata</taxon>
        <taxon>Euteleostomi</taxon>
        <taxon>Mammalia</taxon>
        <taxon>Eutheria</taxon>
        <taxon>Euarchontoglires</taxon>
        <taxon>Glires</taxon>
        <taxon>Rodentia</taxon>
        <taxon>Myomorpha</taxon>
        <taxon>Muroidea</taxon>
        <taxon>Muridae</taxon>
        <taxon>Murinae</taxon>
        <taxon>Rattus</taxon>
    </lineage>
</organism>
<dbReference type="AlphaFoldDB" id="A6INY3"/>
<evidence type="ECO:0000313" key="2">
    <source>
        <dbReference type="Proteomes" id="UP000234681"/>
    </source>
</evidence>
<dbReference type="EMBL" id="CH473965">
    <property type="protein sequence ID" value="EDL99077.1"/>
    <property type="molecule type" value="Genomic_DNA"/>
</dbReference>
<accession>A6INY3</accession>
<protein>
    <submittedName>
        <fullName evidence="1">RCG22384</fullName>
    </submittedName>
</protein>
<dbReference type="Proteomes" id="UP000234681">
    <property type="component" value="Chromosome 9"/>
</dbReference>
<proteinExistence type="predicted"/>
<name>A6INY3_RAT</name>
<sequence length="36" mass="4355">METKKHKIAKAITYNNRTSKGITVYYFRLYYRAIVI</sequence>